<comment type="caution">
    <text evidence="1">The sequence shown here is derived from an EMBL/GenBank/DDBJ whole genome shotgun (WGS) entry which is preliminary data.</text>
</comment>
<dbReference type="Gene3D" id="3.30.930.30">
    <property type="match status" value="1"/>
</dbReference>
<protein>
    <recommendedName>
        <fullName evidence="2">Mobilization protein</fullName>
    </recommendedName>
</protein>
<accession>A0A5J4QV43</accession>
<proteinExistence type="predicted"/>
<sequence length="77" mass="9060">MRYAVLHLDKSSGNESAMTDHIERNKIHPNVDPNRIHLNKELIEFPEKVKDRTEAIQDRLKNQVQVFTLCFPVHLKI</sequence>
<dbReference type="AlphaFoldDB" id="A0A5J4QV43"/>
<name>A0A5J4QV43_9ZZZZ</name>
<evidence type="ECO:0000313" key="1">
    <source>
        <dbReference type="EMBL" id="KAA6325787.1"/>
    </source>
</evidence>
<evidence type="ECO:0008006" key="2">
    <source>
        <dbReference type="Google" id="ProtNLM"/>
    </source>
</evidence>
<organism evidence="1">
    <name type="scientific">termite gut metagenome</name>
    <dbReference type="NCBI Taxonomy" id="433724"/>
    <lineage>
        <taxon>unclassified sequences</taxon>
        <taxon>metagenomes</taxon>
        <taxon>organismal metagenomes</taxon>
    </lineage>
</organism>
<gene>
    <name evidence="1" type="ORF">EZS27_025043</name>
</gene>
<reference evidence="1" key="1">
    <citation type="submission" date="2019-03" db="EMBL/GenBank/DDBJ databases">
        <title>Single cell metagenomics reveals metabolic interactions within the superorganism composed of flagellate Streblomastix strix and complex community of Bacteroidetes bacteria on its surface.</title>
        <authorList>
            <person name="Treitli S.C."/>
            <person name="Kolisko M."/>
            <person name="Husnik F."/>
            <person name="Keeling P."/>
            <person name="Hampl V."/>
        </authorList>
    </citation>
    <scope>NUCLEOTIDE SEQUENCE</scope>
    <source>
        <strain evidence="1">STM</strain>
    </source>
</reference>
<dbReference type="EMBL" id="SNRY01002294">
    <property type="protein sequence ID" value="KAA6325787.1"/>
    <property type="molecule type" value="Genomic_DNA"/>
</dbReference>